<sequence length="234" mass="25934">MQRNFLLASILGLSAMVASTPTFAEPVREHRIVNLQAETSRDVQNDEMQATLYTELNNTNPTTLARDTAQIVNKAMDLAKAYPSVKVSSGTQSTYPIYSDKNKLTGWRGRAEIQLKTSDFKAGSELIAQLQSNMQLEAVNFSVSAQQRLKVENELLTDITKIFRERASLLQNAWGASKYELVEMNITSSNDEPRPYPMMMRMAKAEASDAVPAQAVQSGNSKVRVQANGSIQLQ</sequence>
<keyword evidence="1" id="KW-0732">Signal</keyword>
<organism evidence="2 3">
    <name type="scientific">Aquirhabdus parva</name>
    <dbReference type="NCBI Taxonomy" id="2283318"/>
    <lineage>
        <taxon>Bacteria</taxon>
        <taxon>Pseudomonadati</taxon>
        <taxon>Pseudomonadota</taxon>
        <taxon>Gammaproteobacteria</taxon>
        <taxon>Moraxellales</taxon>
        <taxon>Moraxellaceae</taxon>
        <taxon>Aquirhabdus</taxon>
    </lineage>
</organism>
<protein>
    <submittedName>
        <fullName evidence="2">DUF541 domain-containing protein</fullName>
    </submittedName>
</protein>
<evidence type="ECO:0000256" key="1">
    <source>
        <dbReference type="SAM" id="SignalP"/>
    </source>
</evidence>
<dbReference type="Gene3D" id="3.30.70.2970">
    <property type="entry name" value="Protein of unknown function (DUF541), domain 2"/>
    <property type="match status" value="1"/>
</dbReference>
<name>A0A345PB79_9GAMM</name>
<dbReference type="EMBL" id="CP031222">
    <property type="protein sequence ID" value="AXI04538.1"/>
    <property type="molecule type" value="Genomic_DNA"/>
</dbReference>
<evidence type="ECO:0000313" key="3">
    <source>
        <dbReference type="Proteomes" id="UP000253940"/>
    </source>
</evidence>
<dbReference type="Proteomes" id="UP000253940">
    <property type="component" value="Chromosome"/>
</dbReference>
<dbReference type="KEGG" id="mbah:HYN46_04500"/>
<proteinExistence type="predicted"/>
<dbReference type="OrthoDB" id="7062395at2"/>
<evidence type="ECO:0000313" key="2">
    <source>
        <dbReference type="EMBL" id="AXI04538.1"/>
    </source>
</evidence>
<gene>
    <name evidence="2" type="ORF">HYN46_04500</name>
</gene>
<keyword evidence="3" id="KW-1185">Reference proteome</keyword>
<dbReference type="PANTHER" id="PTHR34387:SF1">
    <property type="entry name" value="PERIPLASMIC IMMUNOGENIC PROTEIN"/>
    <property type="match status" value="1"/>
</dbReference>
<dbReference type="InterPro" id="IPR052022">
    <property type="entry name" value="26kDa_periplasmic_antigen"/>
</dbReference>
<dbReference type="GO" id="GO:0006974">
    <property type="term" value="P:DNA damage response"/>
    <property type="evidence" value="ECO:0007669"/>
    <property type="project" value="TreeGrafter"/>
</dbReference>
<dbReference type="Pfam" id="PF04402">
    <property type="entry name" value="SIMPL"/>
    <property type="match status" value="1"/>
</dbReference>
<feature type="chain" id="PRO_5016649879" evidence="1">
    <location>
        <begin position="25"/>
        <end position="234"/>
    </location>
</feature>
<dbReference type="AlphaFoldDB" id="A0A345PB79"/>
<feature type="signal peptide" evidence="1">
    <location>
        <begin position="1"/>
        <end position="24"/>
    </location>
</feature>
<accession>A0A345PB79</accession>
<dbReference type="PANTHER" id="PTHR34387">
    <property type="entry name" value="SLR1258 PROTEIN"/>
    <property type="match status" value="1"/>
</dbReference>
<dbReference type="Gene3D" id="3.30.110.170">
    <property type="entry name" value="Protein of unknown function (DUF541), domain 1"/>
    <property type="match status" value="1"/>
</dbReference>
<dbReference type="InterPro" id="IPR007497">
    <property type="entry name" value="SIMPL/DUF541"/>
</dbReference>
<reference evidence="2 3" key="1">
    <citation type="submission" date="2018-07" db="EMBL/GenBank/DDBJ databases">
        <title>Genome sequencing of Moraxellaceae gen. HYN0046.</title>
        <authorList>
            <person name="Kim M."/>
            <person name="Yi H."/>
        </authorList>
    </citation>
    <scope>NUCLEOTIDE SEQUENCE [LARGE SCALE GENOMIC DNA]</scope>
    <source>
        <strain evidence="2 3">HYN0046</strain>
    </source>
</reference>